<feature type="chain" id="PRO_5043493022" evidence="1">
    <location>
        <begin position="29"/>
        <end position="237"/>
    </location>
</feature>
<evidence type="ECO:0000313" key="2">
    <source>
        <dbReference type="EMBL" id="XBH05986.1"/>
    </source>
</evidence>
<organism evidence="2">
    <name type="scientific">Singulisphaera sp. Ch08</name>
    <dbReference type="NCBI Taxonomy" id="3120278"/>
    <lineage>
        <taxon>Bacteria</taxon>
        <taxon>Pseudomonadati</taxon>
        <taxon>Planctomycetota</taxon>
        <taxon>Planctomycetia</taxon>
        <taxon>Isosphaerales</taxon>
        <taxon>Isosphaeraceae</taxon>
        <taxon>Singulisphaera</taxon>
    </lineage>
</organism>
<accession>A0AAU7CMX3</accession>
<reference evidence="2" key="1">
    <citation type="submission" date="2024-05" db="EMBL/GenBank/DDBJ databases">
        <title>Planctomycetes of the genus Singulisphaera possess chitinolytic capabilities.</title>
        <authorList>
            <person name="Ivanova A."/>
        </authorList>
    </citation>
    <scope>NUCLEOTIDE SEQUENCE</scope>
    <source>
        <strain evidence="2">Ch08T</strain>
    </source>
</reference>
<protein>
    <submittedName>
        <fullName evidence="2">DUF1349 domain-containing protein</fullName>
    </submittedName>
</protein>
<feature type="signal peptide" evidence="1">
    <location>
        <begin position="1"/>
        <end position="28"/>
    </location>
</feature>
<sequence length="237" mass="26355">MSLIHPKAVALLMGSCAVALLMALPIRADDKDQASPILKGWGQVSDTDRDCDITYKENAVEFKIPAKSHDFASELMMQNAPRVLQELKGDFIAQVKVTGEFKPGATSTIAGRLAYHGAGLLIVSDKDNYVSLHRGCVYINDRMRHYANFELRKDGDLAISRYEIEIPDQDTYLRLERRGDKVFNATSPDGIHWTSYEPIEVALPQTIQLGIVGVSSSEVPLTVKFQDLAIFRKTEAE</sequence>
<dbReference type="Gene3D" id="2.60.120.200">
    <property type="match status" value="1"/>
</dbReference>
<gene>
    <name evidence="2" type="ORF">V5E97_08125</name>
</gene>
<dbReference type="InterPro" id="IPR009784">
    <property type="entry name" value="DUF1349"/>
</dbReference>
<dbReference type="Pfam" id="PF07081">
    <property type="entry name" value="DUF1349"/>
    <property type="match status" value="1"/>
</dbReference>
<name>A0AAU7CMX3_9BACT</name>
<dbReference type="AlphaFoldDB" id="A0AAU7CMX3"/>
<dbReference type="EMBL" id="CP155447">
    <property type="protein sequence ID" value="XBH05986.1"/>
    <property type="molecule type" value="Genomic_DNA"/>
</dbReference>
<proteinExistence type="predicted"/>
<dbReference type="RefSeq" id="WP_406698837.1">
    <property type="nucleotide sequence ID" value="NZ_CP155447.1"/>
</dbReference>
<keyword evidence="1" id="KW-0732">Signal</keyword>
<evidence type="ECO:0000256" key="1">
    <source>
        <dbReference type="SAM" id="SignalP"/>
    </source>
</evidence>